<evidence type="ECO:0000313" key="1">
    <source>
        <dbReference type="EMBL" id="KAI9904836.1"/>
    </source>
</evidence>
<name>A0ACC0VG21_9HYPO</name>
<accession>A0ACC0VG21</accession>
<reference evidence="1" key="1">
    <citation type="submission" date="2022-10" db="EMBL/GenBank/DDBJ databases">
        <title>Complete Genome of Trichothecium roseum strain YXFP-22015, a Plant Pathogen Isolated from Citrus.</title>
        <authorList>
            <person name="Wang Y."/>
            <person name="Zhu L."/>
        </authorList>
    </citation>
    <scope>NUCLEOTIDE SEQUENCE</scope>
    <source>
        <strain evidence="1">YXFP-22015</strain>
    </source>
</reference>
<organism evidence="1 2">
    <name type="scientific">Trichothecium roseum</name>
    <dbReference type="NCBI Taxonomy" id="47278"/>
    <lineage>
        <taxon>Eukaryota</taxon>
        <taxon>Fungi</taxon>
        <taxon>Dikarya</taxon>
        <taxon>Ascomycota</taxon>
        <taxon>Pezizomycotina</taxon>
        <taxon>Sordariomycetes</taxon>
        <taxon>Hypocreomycetidae</taxon>
        <taxon>Hypocreales</taxon>
        <taxon>Hypocreales incertae sedis</taxon>
        <taxon>Trichothecium</taxon>
    </lineage>
</organism>
<evidence type="ECO:0000313" key="2">
    <source>
        <dbReference type="Proteomes" id="UP001163324"/>
    </source>
</evidence>
<dbReference type="Proteomes" id="UP001163324">
    <property type="component" value="Chromosome 1"/>
</dbReference>
<protein>
    <submittedName>
        <fullName evidence="1">Uncharacterized protein</fullName>
    </submittedName>
</protein>
<sequence>MHISSISLLALAPAATMAALSPAKLPKFAARSSLPTSLLYGPGVVPRQDDCSDGQICADVCIPSDAMCCDVTVGIYCDAGNVCTTTDTCCPEGKSCSGVPDNDCDDGMTQCGGGCIPDDAECCDKQLGRYCDDGTTCLTSTTCDLSGEESRSRGGGSDDDEEDAGTMVHVSFVLISLGAGLAVANNF</sequence>
<proteinExistence type="predicted"/>
<comment type="caution">
    <text evidence="1">The sequence shown here is derived from an EMBL/GenBank/DDBJ whole genome shotgun (WGS) entry which is preliminary data.</text>
</comment>
<dbReference type="EMBL" id="CM047940">
    <property type="protein sequence ID" value="KAI9904836.1"/>
    <property type="molecule type" value="Genomic_DNA"/>
</dbReference>
<keyword evidence="2" id="KW-1185">Reference proteome</keyword>
<gene>
    <name evidence="1" type="ORF">N3K66_001365</name>
</gene>